<evidence type="ECO:0000313" key="2">
    <source>
        <dbReference type="EMBL" id="CAH0998054.1"/>
    </source>
</evidence>
<dbReference type="EMBL" id="CAKLPY010000011">
    <property type="protein sequence ID" value="CAH0998054.1"/>
    <property type="molecule type" value="Genomic_DNA"/>
</dbReference>
<reference evidence="2" key="1">
    <citation type="submission" date="2021-12" db="EMBL/GenBank/DDBJ databases">
        <authorList>
            <person name="Rodrigo-Torres L."/>
            <person name="Arahal R. D."/>
            <person name="Lucena T."/>
        </authorList>
    </citation>
    <scope>NUCLEOTIDE SEQUENCE</scope>
    <source>
        <strain evidence="2">CECT 8858</strain>
    </source>
</reference>
<keyword evidence="1" id="KW-0472">Membrane</keyword>
<keyword evidence="1" id="KW-1133">Transmembrane helix</keyword>
<proteinExistence type="predicted"/>
<keyword evidence="3" id="KW-1185">Reference proteome</keyword>
<evidence type="ECO:0000256" key="1">
    <source>
        <dbReference type="SAM" id="Phobius"/>
    </source>
</evidence>
<organism evidence="2 3">
    <name type="scientific">Emticicia aquatica</name>
    <dbReference type="NCBI Taxonomy" id="1681835"/>
    <lineage>
        <taxon>Bacteria</taxon>
        <taxon>Pseudomonadati</taxon>
        <taxon>Bacteroidota</taxon>
        <taxon>Cytophagia</taxon>
        <taxon>Cytophagales</taxon>
        <taxon>Leadbetterellaceae</taxon>
        <taxon>Emticicia</taxon>
    </lineage>
</organism>
<feature type="transmembrane region" description="Helical" evidence="1">
    <location>
        <begin position="133"/>
        <end position="151"/>
    </location>
</feature>
<name>A0ABN8EZH9_9BACT</name>
<dbReference type="Proteomes" id="UP000837932">
    <property type="component" value="Unassembled WGS sequence"/>
</dbReference>
<comment type="caution">
    <text evidence="2">The sequence shown here is derived from an EMBL/GenBank/DDBJ whole genome shotgun (WGS) entry which is preliminary data.</text>
</comment>
<dbReference type="RefSeq" id="WP_238808860.1">
    <property type="nucleotide sequence ID" value="NZ_CAKLPY010000011.1"/>
</dbReference>
<sequence length="155" mass="17147">MDNNEVKCPKCGSNQITAGKKGFSLGKAAGGILLTGGIGALAGLHGSNNVEAFCLSCGAKWNPAKRFEEEKLKEQQRKEDHEKIWKNNFYKAIENGNENLANEIMKRENPNSMYGTDLKHTYSNLKKQDESNATFNIIVMIIVGCFILFVVSKCV</sequence>
<keyword evidence="1" id="KW-0812">Transmembrane</keyword>
<evidence type="ECO:0008006" key="4">
    <source>
        <dbReference type="Google" id="ProtNLM"/>
    </source>
</evidence>
<accession>A0ABN8EZH9</accession>
<protein>
    <recommendedName>
        <fullName evidence="4">LITAF domain-containing protein</fullName>
    </recommendedName>
</protein>
<evidence type="ECO:0000313" key="3">
    <source>
        <dbReference type="Proteomes" id="UP000837932"/>
    </source>
</evidence>
<gene>
    <name evidence="2" type="ORF">EMA8858_04189</name>
</gene>